<gene>
    <name evidence="10" type="primary">105623258</name>
</gene>
<evidence type="ECO:0000313" key="11">
    <source>
        <dbReference type="Proteomes" id="UP000005205"/>
    </source>
</evidence>
<evidence type="ECO:0000256" key="5">
    <source>
        <dbReference type="ARBA" id="ARBA00022692"/>
    </source>
</evidence>
<protein>
    <submittedName>
        <fullName evidence="10">Uncharacterized protein</fullName>
    </submittedName>
</protein>
<dbReference type="OrthoDB" id="19656at2759"/>
<dbReference type="GO" id="GO:0030150">
    <property type="term" value="P:protein import into mitochondrial matrix"/>
    <property type="evidence" value="ECO:0007669"/>
    <property type="project" value="InterPro"/>
</dbReference>
<keyword evidence="4" id="KW-1134">Transmembrane beta strand</keyword>
<dbReference type="EMBL" id="ADTU01023825">
    <property type="status" value="NOT_ANNOTATED_CDS"/>
    <property type="molecule type" value="Genomic_DNA"/>
</dbReference>
<name>A0A158NR89_ATTCE</name>
<evidence type="ECO:0000256" key="1">
    <source>
        <dbReference type="ARBA" id="ARBA00004374"/>
    </source>
</evidence>
<dbReference type="GO" id="GO:0008320">
    <property type="term" value="F:protein transmembrane transporter activity"/>
    <property type="evidence" value="ECO:0007669"/>
    <property type="project" value="InterPro"/>
</dbReference>
<dbReference type="Proteomes" id="UP000005205">
    <property type="component" value="Unassembled WGS sequence"/>
</dbReference>
<organism evidence="10 11">
    <name type="scientific">Atta cephalotes</name>
    <name type="common">Leafcutter ant</name>
    <dbReference type="NCBI Taxonomy" id="12957"/>
    <lineage>
        <taxon>Eukaryota</taxon>
        <taxon>Metazoa</taxon>
        <taxon>Ecdysozoa</taxon>
        <taxon>Arthropoda</taxon>
        <taxon>Hexapoda</taxon>
        <taxon>Insecta</taxon>
        <taxon>Pterygota</taxon>
        <taxon>Neoptera</taxon>
        <taxon>Endopterygota</taxon>
        <taxon>Hymenoptera</taxon>
        <taxon>Apocrita</taxon>
        <taxon>Aculeata</taxon>
        <taxon>Formicoidea</taxon>
        <taxon>Formicidae</taxon>
        <taxon>Myrmicinae</taxon>
        <taxon>Atta</taxon>
    </lineage>
</organism>
<evidence type="ECO:0000256" key="7">
    <source>
        <dbReference type="ARBA" id="ARBA00022927"/>
    </source>
</evidence>
<dbReference type="GO" id="GO:0005741">
    <property type="term" value="C:mitochondrial outer membrane"/>
    <property type="evidence" value="ECO:0007669"/>
    <property type="project" value="UniProtKB-SubCell"/>
</dbReference>
<keyword evidence="9" id="KW-0472">Membrane</keyword>
<dbReference type="EnsemblMetazoa" id="XM_012204657.1">
    <property type="protein sequence ID" value="XP_012060047.1"/>
    <property type="gene ID" value="LOC105623258"/>
</dbReference>
<keyword evidence="11" id="KW-1185">Reference proteome</keyword>
<comment type="similarity">
    <text evidence="2">Belongs to the Tom40 family.</text>
</comment>
<dbReference type="eggNOG" id="KOG3296">
    <property type="taxonomic scope" value="Eukaryota"/>
</dbReference>
<dbReference type="AlphaFoldDB" id="A0A158NR89"/>
<dbReference type="OMA" id="KQQFRVG"/>
<keyword evidence="3" id="KW-0813">Transport</keyword>
<dbReference type="KEGG" id="acep:105623258"/>
<evidence type="ECO:0000256" key="9">
    <source>
        <dbReference type="ARBA" id="ARBA00023136"/>
    </source>
</evidence>
<evidence type="ECO:0000256" key="4">
    <source>
        <dbReference type="ARBA" id="ARBA00022452"/>
    </source>
</evidence>
<dbReference type="InParanoid" id="A0A158NR89"/>
<keyword evidence="6" id="KW-1000">Mitochondrion outer membrane</keyword>
<dbReference type="InterPro" id="IPR023614">
    <property type="entry name" value="Porin_dom_sf"/>
</dbReference>
<accession>A0A158NR89</accession>
<dbReference type="CDD" id="cd07305">
    <property type="entry name" value="Porin3_Tom40"/>
    <property type="match status" value="1"/>
</dbReference>
<dbReference type="Pfam" id="PF01459">
    <property type="entry name" value="Porin_3"/>
    <property type="match status" value="1"/>
</dbReference>
<evidence type="ECO:0000256" key="3">
    <source>
        <dbReference type="ARBA" id="ARBA00022448"/>
    </source>
</evidence>
<dbReference type="InterPro" id="IPR027246">
    <property type="entry name" value="Porin_Euk/Tom40"/>
</dbReference>
<sequence>MGIVQALINKRELFMTPVTQKELPCVPCLEEVDRKPGNPSSFEDLHAKTKELYPQNFEGAYLLLKKTLSKHFNVTYKITLSSVTPYGLIVGVNYVGTKRVGLTEKYPMISGEITPSGNMSASFVHTLGCRYRFKLATQILDKRYKAFSSGLEYRSDDCTLALTLANPDLMKLHGTLVLHYLQAITPRLTLGTEVACLRGSLIPGGQQTVMCAAFRHSTGPTTLSATFGEAGIHICYHRKASQQLQLGVEIETNTRIHESIGTIMYRLDIPYANFICRGFVNSETSMGAVFEKRLHPIQEASLIISGFLNHKKQQFRVGVGLNIG</sequence>
<evidence type="ECO:0000256" key="6">
    <source>
        <dbReference type="ARBA" id="ARBA00022787"/>
    </source>
</evidence>
<comment type="subcellular location">
    <subcellularLocation>
        <location evidence="1">Mitochondrion outer membrane</location>
        <topology evidence="1">Multi-pass membrane protein</topology>
    </subcellularLocation>
</comment>
<dbReference type="PANTHER" id="PTHR10802">
    <property type="entry name" value="MITOCHONDRIAL IMPORT RECEPTOR SUBUNIT TOM40"/>
    <property type="match status" value="1"/>
</dbReference>
<keyword evidence="7" id="KW-0653">Protein transport</keyword>
<reference evidence="11" key="1">
    <citation type="journal article" date="2011" name="PLoS Genet.">
        <title>The genome sequence of the leaf-cutter ant Atta cephalotes reveals insights into its obligate symbiotic lifestyle.</title>
        <authorList>
            <person name="Suen G."/>
            <person name="Teiling C."/>
            <person name="Li L."/>
            <person name="Holt C."/>
            <person name="Abouheif E."/>
            <person name="Bornberg-Bauer E."/>
            <person name="Bouffard P."/>
            <person name="Caldera E.J."/>
            <person name="Cash E."/>
            <person name="Cavanaugh A."/>
            <person name="Denas O."/>
            <person name="Elhaik E."/>
            <person name="Fave M.J."/>
            <person name="Gadau J."/>
            <person name="Gibson J.D."/>
            <person name="Graur D."/>
            <person name="Grubbs K.J."/>
            <person name="Hagen D.E."/>
            <person name="Harkins T.T."/>
            <person name="Helmkampf M."/>
            <person name="Hu H."/>
            <person name="Johnson B.R."/>
            <person name="Kim J."/>
            <person name="Marsh S.E."/>
            <person name="Moeller J.A."/>
            <person name="Munoz-Torres M.C."/>
            <person name="Murphy M.C."/>
            <person name="Naughton M.C."/>
            <person name="Nigam S."/>
            <person name="Overson R."/>
            <person name="Rajakumar R."/>
            <person name="Reese J.T."/>
            <person name="Scott J.J."/>
            <person name="Smith C.R."/>
            <person name="Tao S."/>
            <person name="Tsutsui N.D."/>
            <person name="Viljakainen L."/>
            <person name="Wissler L."/>
            <person name="Yandell M.D."/>
            <person name="Zimmer F."/>
            <person name="Taylor J."/>
            <person name="Slater S.C."/>
            <person name="Clifton S.W."/>
            <person name="Warren W.C."/>
            <person name="Elsik C.G."/>
            <person name="Smith C.D."/>
            <person name="Weinstock G.M."/>
            <person name="Gerardo N.M."/>
            <person name="Currie C.R."/>
        </authorList>
    </citation>
    <scope>NUCLEOTIDE SEQUENCE [LARGE SCALE GENOMIC DNA]</scope>
</reference>
<keyword evidence="5" id="KW-0812">Transmembrane</keyword>
<dbReference type="InterPro" id="IPR037930">
    <property type="entry name" value="Tom40"/>
</dbReference>
<evidence type="ECO:0000256" key="8">
    <source>
        <dbReference type="ARBA" id="ARBA00023128"/>
    </source>
</evidence>
<reference evidence="10" key="2">
    <citation type="submission" date="2016-04" db="UniProtKB">
        <authorList>
            <consortium name="EnsemblMetazoa"/>
        </authorList>
    </citation>
    <scope>IDENTIFICATION</scope>
</reference>
<evidence type="ECO:0000313" key="10">
    <source>
        <dbReference type="EnsemblMetazoa" id="XP_012060047.1"/>
    </source>
</evidence>
<dbReference type="Gene3D" id="2.40.160.10">
    <property type="entry name" value="Porin"/>
    <property type="match status" value="1"/>
</dbReference>
<evidence type="ECO:0000256" key="2">
    <source>
        <dbReference type="ARBA" id="ARBA00010510"/>
    </source>
</evidence>
<proteinExistence type="inferred from homology"/>
<keyword evidence="8" id="KW-0496">Mitochondrion</keyword>
<dbReference type="STRING" id="12957.A0A158NR89"/>